<organism evidence="1 2">
    <name type="scientific">Candidatus Gemmiger avicola</name>
    <dbReference type="NCBI Taxonomy" id="2838605"/>
    <lineage>
        <taxon>Bacteria</taxon>
        <taxon>Bacillati</taxon>
        <taxon>Bacillota</taxon>
        <taxon>Clostridia</taxon>
        <taxon>Eubacteriales</taxon>
        <taxon>Gemmiger</taxon>
    </lineage>
</organism>
<reference evidence="1" key="2">
    <citation type="submission" date="2021-04" db="EMBL/GenBank/DDBJ databases">
        <authorList>
            <person name="Gilroy R."/>
        </authorList>
    </citation>
    <scope>NUCLEOTIDE SEQUENCE</scope>
    <source>
        <strain evidence="1">ChiBcec8-13705</strain>
    </source>
</reference>
<accession>A0A9D2M5T6</accession>
<dbReference type="SUPFAM" id="SSF57802">
    <property type="entry name" value="Rubredoxin-like"/>
    <property type="match status" value="1"/>
</dbReference>
<gene>
    <name evidence="1" type="ORF">H9945_02920</name>
</gene>
<protein>
    <submittedName>
        <fullName evidence="1">Uncharacterized protein</fullName>
    </submittedName>
</protein>
<dbReference type="EMBL" id="DWYG01000031">
    <property type="protein sequence ID" value="HJB41428.1"/>
    <property type="molecule type" value="Genomic_DNA"/>
</dbReference>
<evidence type="ECO:0000313" key="2">
    <source>
        <dbReference type="Proteomes" id="UP000886803"/>
    </source>
</evidence>
<reference evidence="1" key="1">
    <citation type="journal article" date="2021" name="PeerJ">
        <title>Extensive microbial diversity within the chicken gut microbiome revealed by metagenomics and culture.</title>
        <authorList>
            <person name="Gilroy R."/>
            <person name="Ravi A."/>
            <person name="Getino M."/>
            <person name="Pursley I."/>
            <person name="Horton D.L."/>
            <person name="Alikhan N.F."/>
            <person name="Baker D."/>
            <person name="Gharbi K."/>
            <person name="Hall N."/>
            <person name="Watson M."/>
            <person name="Adriaenssens E.M."/>
            <person name="Foster-Nyarko E."/>
            <person name="Jarju S."/>
            <person name="Secka A."/>
            <person name="Antonio M."/>
            <person name="Oren A."/>
            <person name="Chaudhuri R.R."/>
            <person name="La Ragione R."/>
            <person name="Hildebrand F."/>
            <person name="Pallen M.J."/>
        </authorList>
    </citation>
    <scope>NUCLEOTIDE SEQUENCE</scope>
    <source>
        <strain evidence="1">ChiBcec8-13705</strain>
    </source>
</reference>
<sequence>MKGFTASSIIKPRVLFCKATLHLFRHRPHNFSSRVKNFAVATNKAVLPWYTESIEAKRASAPHRFGTFHSAIHNGGFPMKIYRCTHCGIIVAFLKDAGVPLFC</sequence>
<dbReference type="Proteomes" id="UP000886803">
    <property type="component" value="Unassembled WGS sequence"/>
</dbReference>
<dbReference type="AlphaFoldDB" id="A0A9D2M5T6"/>
<comment type="caution">
    <text evidence="1">The sequence shown here is derived from an EMBL/GenBank/DDBJ whole genome shotgun (WGS) entry which is preliminary data.</text>
</comment>
<name>A0A9D2M5T6_9FIRM</name>
<feature type="non-terminal residue" evidence="1">
    <location>
        <position position="103"/>
    </location>
</feature>
<proteinExistence type="predicted"/>
<evidence type="ECO:0000313" key="1">
    <source>
        <dbReference type="EMBL" id="HJB41428.1"/>
    </source>
</evidence>